<proteinExistence type="predicted"/>
<dbReference type="GO" id="GO:0016301">
    <property type="term" value="F:kinase activity"/>
    <property type="evidence" value="ECO:0007669"/>
    <property type="project" value="UniProtKB-KW"/>
</dbReference>
<evidence type="ECO:0000313" key="1">
    <source>
        <dbReference type="EMBL" id="KAA0056152.1"/>
    </source>
</evidence>
<dbReference type="AlphaFoldDB" id="A0A5A7UJU8"/>
<dbReference type="Proteomes" id="UP000321393">
    <property type="component" value="Unassembled WGS sequence"/>
</dbReference>
<evidence type="ECO:0000313" key="2">
    <source>
        <dbReference type="Proteomes" id="UP000321393"/>
    </source>
</evidence>
<name>A0A5A7UJU8_CUCMM</name>
<reference evidence="1 2" key="1">
    <citation type="submission" date="2019-08" db="EMBL/GenBank/DDBJ databases">
        <title>Draft genome sequences of two oriental melons (Cucumis melo L. var makuwa).</title>
        <authorList>
            <person name="Kwon S.-Y."/>
        </authorList>
    </citation>
    <scope>NUCLEOTIDE SEQUENCE [LARGE SCALE GENOMIC DNA]</scope>
    <source>
        <strain evidence="2">cv. SW 3</strain>
        <tissue evidence="1">Leaf</tissue>
    </source>
</reference>
<dbReference type="OrthoDB" id="1869436at2759"/>
<sequence>MSRKGYANLVEEMKASISSGGVVDHALVWKKARTTKDREISNKDTKEVVDQIEQRPTLVSSRVTYQQTMDNETSDILSQAIGGDDPPRRIQGVGQYVTRSKYFHVARKQQKNVSKEEDYAKNKQE</sequence>
<dbReference type="EMBL" id="SSTE01008168">
    <property type="protein sequence ID" value="KAA0056152.1"/>
    <property type="molecule type" value="Genomic_DNA"/>
</dbReference>
<keyword evidence="1" id="KW-0418">Kinase</keyword>
<accession>A0A5A7UJU8</accession>
<dbReference type="Pfam" id="PF03004">
    <property type="entry name" value="Transposase_24"/>
    <property type="match status" value="1"/>
</dbReference>
<gene>
    <name evidence="1" type="ORF">E6C27_scaffold697G00380</name>
</gene>
<keyword evidence="1" id="KW-0675">Receptor</keyword>
<protein>
    <submittedName>
        <fullName evidence="1">Wall-associated receptor kinase-like 4</fullName>
    </submittedName>
</protein>
<dbReference type="InterPro" id="IPR004252">
    <property type="entry name" value="Probable_transposase_24"/>
</dbReference>
<comment type="caution">
    <text evidence="1">The sequence shown here is derived from an EMBL/GenBank/DDBJ whole genome shotgun (WGS) entry which is preliminary data.</text>
</comment>
<organism evidence="1 2">
    <name type="scientific">Cucumis melo var. makuwa</name>
    <name type="common">Oriental melon</name>
    <dbReference type="NCBI Taxonomy" id="1194695"/>
    <lineage>
        <taxon>Eukaryota</taxon>
        <taxon>Viridiplantae</taxon>
        <taxon>Streptophyta</taxon>
        <taxon>Embryophyta</taxon>
        <taxon>Tracheophyta</taxon>
        <taxon>Spermatophyta</taxon>
        <taxon>Magnoliopsida</taxon>
        <taxon>eudicotyledons</taxon>
        <taxon>Gunneridae</taxon>
        <taxon>Pentapetalae</taxon>
        <taxon>rosids</taxon>
        <taxon>fabids</taxon>
        <taxon>Cucurbitales</taxon>
        <taxon>Cucurbitaceae</taxon>
        <taxon>Benincaseae</taxon>
        <taxon>Cucumis</taxon>
    </lineage>
</organism>
<keyword evidence="1" id="KW-0808">Transferase</keyword>